<sequence length="329" mass="36549">MYYDDFYMPQAAGRRLSRGSSGQRASSAMRVVKPASASANNSPRSIMAARRRTMMNDGNNTRRQQQVLEYLNTTQSMEPPRTESFARQNRPLSWHPSSHLYPQGNYQYTPNMNADHQDIYFGAGSQFSPMNESYSTNTSPASTFSPLPAAFPPLESDQYFGAEAWETVQKSSAFYPQTSEVQALPGSFQSDTSAGQLPTSTGLDWNTFIMHGFNKTSPPTPEAFLQLPHHQPAPAQERQADYAQVEADEEEEGEILVGMGLYDTPDKHTEDPQLSNYRSTVTSLLGSTFRQPEARGKGLKLEETWEPPKSDDEEDEDDAEGEDEAAGSA</sequence>
<organism evidence="1 2">
    <name type="scientific">Zarea fungicola</name>
    <dbReference type="NCBI Taxonomy" id="93591"/>
    <lineage>
        <taxon>Eukaryota</taxon>
        <taxon>Fungi</taxon>
        <taxon>Dikarya</taxon>
        <taxon>Ascomycota</taxon>
        <taxon>Pezizomycotina</taxon>
        <taxon>Sordariomycetes</taxon>
        <taxon>Hypocreomycetidae</taxon>
        <taxon>Hypocreales</taxon>
        <taxon>Cordycipitaceae</taxon>
        <taxon>Zarea</taxon>
    </lineage>
</organism>
<dbReference type="EMBL" id="JANJQO010001933">
    <property type="protein sequence ID" value="KAJ2968671.1"/>
    <property type="molecule type" value="Genomic_DNA"/>
</dbReference>
<keyword evidence="2" id="KW-1185">Reference proteome</keyword>
<proteinExistence type="predicted"/>
<accession>A0ACC1MPZ3</accession>
<evidence type="ECO:0000313" key="1">
    <source>
        <dbReference type="EMBL" id="KAJ2968671.1"/>
    </source>
</evidence>
<reference evidence="1" key="1">
    <citation type="submission" date="2022-08" db="EMBL/GenBank/DDBJ databases">
        <title>Genome Sequence of Lecanicillium fungicola.</title>
        <authorList>
            <person name="Buettner E."/>
        </authorList>
    </citation>
    <scope>NUCLEOTIDE SEQUENCE</scope>
    <source>
        <strain evidence="1">Babe33</strain>
    </source>
</reference>
<dbReference type="Proteomes" id="UP001143910">
    <property type="component" value="Unassembled WGS sequence"/>
</dbReference>
<name>A0ACC1MPZ3_9HYPO</name>
<comment type="caution">
    <text evidence="1">The sequence shown here is derived from an EMBL/GenBank/DDBJ whole genome shotgun (WGS) entry which is preliminary data.</text>
</comment>
<gene>
    <name evidence="1" type="ORF">NQ176_g9066</name>
</gene>
<evidence type="ECO:0000313" key="2">
    <source>
        <dbReference type="Proteomes" id="UP001143910"/>
    </source>
</evidence>
<protein>
    <submittedName>
        <fullName evidence="1">Uncharacterized protein</fullName>
    </submittedName>
</protein>